<comment type="caution">
    <text evidence="1">The sequence shown here is derived from an EMBL/GenBank/DDBJ whole genome shotgun (WGS) entry which is preliminary data.</text>
</comment>
<reference evidence="1" key="1">
    <citation type="submission" date="2019-11" db="EMBL/GenBank/DDBJ databases">
        <authorList>
            <person name="Liu Y."/>
            <person name="Hou J."/>
            <person name="Li T.-Q."/>
            <person name="Guan C.-H."/>
            <person name="Wu X."/>
            <person name="Wu H.-Z."/>
            <person name="Ling F."/>
            <person name="Zhang R."/>
            <person name="Shi X.-G."/>
            <person name="Ren J.-P."/>
            <person name="Chen E.-F."/>
            <person name="Sun J.-M."/>
        </authorList>
    </citation>
    <scope>NUCLEOTIDE SEQUENCE</scope>
    <source>
        <strain evidence="1">Adult_tree_wgs_1</strain>
        <tissue evidence="1">Leaves</tissue>
    </source>
</reference>
<dbReference type="AlphaFoldDB" id="A0A834FV11"/>
<dbReference type="Proteomes" id="UP000626092">
    <property type="component" value="Unassembled WGS sequence"/>
</dbReference>
<protein>
    <submittedName>
        <fullName evidence="1">Uncharacterized protein</fullName>
    </submittedName>
</protein>
<dbReference type="EMBL" id="WJXA01000229">
    <property type="protein sequence ID" value="KAF7114249.1"/>
    <property type="molecule type" value="Genomic_DNA"/>
</dbReference>
<accession>A0A834FV11</accession>
<proteinExistence type="predicted"/>
<sequence>MQRAGRSMEDCEAILMSICDAGKSTRNQLQVTSWQQSLYKGYEVYTSKSLSPSRNLQEVHQERALEDSNHPLPIHSGKKGLQIEAGVELPSEVQITFIGQFVVVAVEYQWLPPKCSNCKVFGLAISSCGNKPTTKPPNFVPKWQQQQQQPKWQVVGKRDAVNATELVDQAASCIVFGPSFNQTSRDSPISLEKASPSEVEPQLSETIVKNLDDAAAVCKPREYATRDDSSSDSEVEELTIDTGVESLPGADMVLVKASNSEAEINDLSPDPPDSGREWKTISYEKKNNSARKPKELVIMGNYVRMNHSFLIFGLCCMLLAAKGPHIMAKSGGGAKFWQDQMMGSSYAALTQDASLQLRATSKSFVLKVPIR</sequence>
<evidence type="ECO:0000313" key="1">
    <source>
        <dbReference type="EMBL" id="KAF7114249.1"/>
    </source>
</evidence>
<dbReference type="OrthoDB" id="1676314at2759"/>
<organism evidence="1 2">
    <name type="scientific">Rhododendron simsii</name>
    <name type="common">Sims's rhododendron</name>
    <dbReference type="NCBI Taxonomy" id="118357"/>
    <lineage>
        <taxon>Eukaryota</taxon>
        <taxon>Viridiplantae</taxon>
        <taxon>Streptophyta</taxon>
        <taxon>Embryophyta</taxon>
        <taxon>Tracheophyta</taxon>
        <taxon>Spermatophyta</taxon>
        <taxon>Magnoliopsida</taxon>
        <taxon>eudicotyledons</taxon>
        <taxon>Gunneridae</taxon>
        <taxon>Pentapetalae</taxon>
        <taxon>asterids</taxon>
        <taxon>Ericales</taxon>
        <taxon>Ericaceae</taxon>
        <taxon>Ericoideae</taxon>
        <taxon>Rhodoreae</taxon>
        <taxon>Rhododendron</taxon>
    </lineage>
</organism>
<evidence type="ECO:0000313" key="2">
    <source>
        <dbReference type="Proteomes" id="UP000626092"/>
    </source>
</evidence>
<gene>
    <name evidence="1" type="ORF">RHSIM_RhsimUnG0097300</name>
</gene>
<name>A0A834FV11_RHOSS</name>
<keyword evidence="2" id="KW-1185">Reference proteome</keyword>